<dbReference type="Pfam" id="PF24918">
    <property type="entry name" value="NET2A_C"/>
    <property type="match status" value="1"/>
</dbReference>
<protein>
    <recommendedName>
        <fullName evidence="4">NAB domain-containing protein</fullName>
    </recommendedName>
</protein>
<feature type="region of interest" description="Disordered" evidence="3">
    <location>
        <begin position="449"/>
        <end position="474"/>
    </location>
</feature>
<dbReference type="InterPro" id="IPR056888">
    <property type="entry name" value="NET2A-D/KIP1-like_dom"/>
</dbReference>
<evidence type="ECO:0000259" key="4">
    <source>
        <dbReference type="PROSITE" id="PS51774"/>
    </source>
</evidence>
<evidence type="ECO:0000256" key="1">
    <source>
        <dbReference type="ARBA" id="ARBA00023054"/>
    </source>
</evidence>
<feature type="compositionally biased region" description="Low complexity" evidence="3">
    <location>
        <begin position="407"/>
        <end position="416"/>
    </location>
</feature>
<evidence type="ECO:0000313" key="5">
    <source>
        <dbReference type="EMBL" id="PKU70627.1"/>
    </source>
</evidence>
<feature type="region of interest" description="Disordered" evidence="3">
    <location>
        <begin position="560"/>
        <end position="600"/>
    </location>
</feature>
<feature type="domain" description="NAB" evidence="4">
    <location>
        <begin position="10"/>
        <end position="90"/>
    </location>
</feature>
<reference evidence="5 6" key="1">
    <citation type="journal article" date="2016" name="Sci. Rep.">
        <title>The Dendrobium catenatum Lindl. genome sequence provides insights into polysaccharide synthase, floral development and adaptive evolution.</title>
        <authorList>
            <person name="Zhang G.Q."/>
            <person name="Xu Q."/>
            <person name="Bian C."/>
            <person name="Tsai W.C."/>
            <person name="Yeh C.M."/>
            <person name="Liu K.W."/>
            <person name="Yoshida K."/>
            <person name="Zhang L.S."/>
            <person name="Chang S.B."/>
            <person name="Chen F."/>
            <person name="Shi Y."/>
            <person name="Su Y.Y."/>
            <person name="Zhang Y.Q."/>
            <person name="Chen L.J."/>
            <person name="Yin Y."/>
            <person name="Lin M."/>
            <person name="Huang H."/>
            <person name="Deng H."/>
            <person name="Wang Z.W."/>
            <person name="Zhu S.L."/>
            <person name="Zhao X."/>
            <person name="Deng C."/>
            <person name="Niu S.C."/>
            <person name="Huang J."/>
            <person name="Wang M."/>
            <person name="Liu G.H."/>
            <person name="Yang H.J."/>
            <person name="Xiao X.J."/>
            <person name="Hsiao Y.Y."/>
            <person name="Wu W.L."/>
            <person name="Chen Y.Y."/>
            <person name="Mitsuda N."/>
            <person name="Ohme-Takagi M."/>
            <person name="Luo Y.B."/>
            <person name="Van de Peer Y."/>
            <person name="Liu Z.J."/>
        </authorList>
    </citation>
    <scope>NUCLEOTIDE SEQUENCE [LARGE SCALE GENOMIC DNA]</scope>
    <source>
        <tissue evidence="5">The whole plant</tissue>
    </source>
</reference>
<keyword evidence="1 2" id="KW-0175">Coiled coil</keyword>
<feature type="coiled-coil region" evidence="2">
    <location>
        <begin position="319"/>
        <end position="374"/>
    </location>
</feature>
<dbReference type="AlphaFoldDB" id="A0A2I0W4P9"/>
<dbReference type="EMBL" id="KZ502926">
    <property type="protein sequence ID" value="PKU70627.1"/>
    <property type="molecule type" value="Genomic_DNA"/>
</dbReference>
<dbReference type="Pfam" id="PF25014">
    <property type="entry name" value="NET2A"/>
    <property type="match status" value="1"/>
</dbReference>
<sequence length="840" mass="96598">MLRRAASNAYSWWWASHIRTNQSKWLENILREMDDRVKSMLKIIEEDADSFSKKAELYFKKRPELIKFVEETYRAYRALAERYDHISGELHKANHTIATAFPDQVQFDVQDEDDDHLPKAITSIDFSKLNRLALDISQDNLINNKKGNSSFDKPHPPSKIDRDRVPEEIDRIQKEILVLQTEKEFIRSSYENAIARYQEIEKQIVSMQEELNILQDECGESVVIEDDEARTLMATAALRSCEDTLLILQENQKRSAEFTRIGSRRIMMAKEKLKSFKEDSEENKTILEEIEGINSDGGTEVEVPQQNQVPVQIGPDMSLVELAEKINELVNKVISLELTTSSQNAQIESLRTETNQLQKHVESLEEEKLTLIEASGNSSDRLKQTEEEIYKMQDIKKSSHGANVNPSTSSDDSCLDTTYNLGKPQHPKNEEANIAFISQEKENTIINVEPQKPEDKETKGRHDGRDGSVADEANEVEVRVDYATQLSKDGTQSFQQEDSLSSLQSLLNGVEDKEKILLVEYTSILRNYKQIKKRLLEVEQKNQEYVLQTKTQLVELKKANDKKDEELRSMQQRLSKQQKKPNEKELENSNEVKSSSLIPESTSSQITVKKDLVYEATHTSQSASHVEENFRRDIDALLDENLDFWLRFSSFFQQLQKFQLEFNDLQTSSDSERIDKQLGELKTELQVWLEQNDLLKGESQTRFKALCNIQEEISEALASSLESDGVQLSPYQAAIFQGEVSNMQRENNKVAIELQAGFDHVKGLRAEVDKILSEFHKKFELSSSQGSRHHSNIFRHFPSKTHIPLRNFLFGVKPKKKPSIFRCVNPAYQKQYSDLSSGFP</sequence>
<evidence type="ECO:0000313" key="6">
    <source>
        <dbReference type="Proteomes" id="UP000233837"/>
    </source>
</evidence>
<feature type="compositionally biased region" description="Polar residues" evidence="3">
    <location>
        <begin position="589"/>
        <end position="600"/>
    </location>
</feature>
<dbReference type="OrthoDB" id="616075at2759"/>
<dbReference type="Pfam" id="PF07765">
    <property type="entry name" value="KIP1"/>
    <property type="match status" value="1"/>
</dbReference>
<dbReference type="InterPro" id="IPR011684">
    <property type="entry name" value="NAB"/>
</dbReference>
<gene>
    <name evidence="5" type="ORF">MA16_Dca008744</name>
</gene>
<proteinExistence type="predicted"/>
<dbReference type="Proteomes" id="UP000233837">
    <property type="component" value="Unassembled WGS sequence"/>
</dbReference>
<evidence type="ECO:0000256" key="2">
    <source>
        <dbReference type="SAM" id="Coils"/>
    </source>
</evidence>
<feature type="compositionally biased region" description="Basic and acidic residues" evidence="3">
    <location>
        <begin position="451"/>
        <end position="468"/>
    </location>
</feature>
<keyword evidence="6" id="KW-1185">Reference proteome</keyword>
<dbReference type="PANTHER" id="PTHR31631:SF0">
    <property type="entry name" value="PROTEIN NETWORKED 2D"/>
    <property type="match status" value="1"/>
</dbReference>
<feature type="region of interest" description="Disordered" evidence="3">
    <location>
        <begin position="396"/>
        <end position="416"/>
    </location>
</feature>
<evidence type="ECO:0000256" key="3">
    <source>
        <dbReference type="SAM" id="MobiDB-lite"/>
    </source>
</evidence>
<dbReference type="InterPro" id="IPR056889">
    <property type="entry name" value="NET2A-D/KIP1-like_C"/>
</dbReference>
<dbReference type="PANTHER" id="PTHR31631">
    <property type="entry name" value="PROTEIN NETWORKED 2D"/>
    <property type="match status" value="1"/>
</dbReference>
<dbReference type="PROSITE" id="PS51774">
    <property type="entry name" value="NAB"/>
    <property type="match status" value="1"/>
</dbReference>
<reference evidence="5 6" key="2">
    <citation type="journal article" date="2017" name="Nature">
        <title>The Apostasia genome and the evolution of orchids.</title>
        <authorList>
            <person name="Zhang G.Q."/>
            <person name="Liu K.W."/>
            <person name="Li Z."/>
            <person name="Lohaus R."/>
            <person name="Hsiao Y.Y."/>
            <person name="Niu S.C."/>
            <person name="Wang J.Y."/>
            <person name="Lin Y.C."/>
            <person name="Xu Q."/>
            <person name="Chen L.J."/>
            <person name="Yoshida K."/>
            <person name="Fujiwara S."/>
            <person name="Wang Z.W."/>
            <person name="Zhang Y.Q."/>
            <person name="Mitsuda N."/>
            <person name="Wang M."/>
            <person name="Liu G.H."/>
            <person name="Pecoraro L."/>
            <person name="Huang H.X."/>
            <person name="Xiao X.J."/>
            <person name="Lin M."/>
            <person name="Wu X.Y."/>
            <person name="Wu W.L."/>
            <person name="Chen Y.Y."/>
            <person name="Chang S.B."/>
            <person name="Sakamoto S."/>
            <person name="Ohme-Takagi M."/>
            <person name="Yagi M."/>
            <person name="Zeng S.J."/>
            <person name="Shen C.Y."/>
            <person name="Yeh C.M."/>
            <person name="Luo Y.B."/>
            <person name="Tsai W.C."/>
            <person name="Van de Peer Y."/>
            <person name="Liu Z.J."/>
        </authorList>
    </citation>
    <scope>NUCLEOTIDE SEQUENCE [LARGE SCALE GENOMIC DNA]</scope>
    <source>
        <tissue evidence="5">The whole plant</tissue>
    </source>
</reference>
<name>A0A2I0W4P9_9ASPA</name>
<organism evidence="5 6">
    <name type="scientific">Dendrobium catenatum</name>
    <dbReference type="NCBI Taxonomy" id="906689"/>
    <lineage>
        <taxon>Eukaryota</taxon>
        <taxon>Viridiplantae</taxon>
        <taxon>Streptophyta</taxon>
        <taxon>Embryophyta</taxon>
        <taxon>Tracheophyta</taxon>
        <taxon>Spermatophyta</taxon>
        <taxon>Magnoliopsida</taxon>
        <taxon>Liliopsida</taxon>
        <taxon>Asparagales</taxon>
        <taxon>Orchidaceae</taxon>
        <taxon>Epidendroideae</taxon>
        <taxon>Malaxideae</taxon>
        <taxon>Dendrobiinae</taxon>
        <taxon>Dendrobium</taxon>
    </lineage>
</organism>
<accession>A0A2I0W4P9</accession>
<dbReference type="GO" id="GO:0003779">
    <property type="term" value="F:actin binding"/>
    <property type="evidence" value="ECO:0007669"/>
    <property type="project" value="InterPro"/>
</dbReference>
<feature type="coiled-coil region" evidence="2">
    <location>
        <begin position="183"/>
        <end position="217"/>
    </location>
</feature>